<dbReference type="RefSeq" id="WP_033092042.1">
    <property type="nucleotide sequence ID" value="NZ_JQED01000003.1"/>
</dbReference>
<reference evidence="1 2" key="1">
    <citation type="submission" date="2014-08" db="EMBL/GenBank/DDBJ databases">
        <title>Genomic and Phenotypic Diversity of Colwellia psychrerythraea strains from Disparate Marine Basins.</title>
        <authorList>
            <person name="Techtmann S.M."/>
            <person name="Stelling S.C."/>
            <person name="Utturkar S.M."/>
            <person name="Alshibli N."/>
            <person name="Harris A."/>
            <person name="Brown S.D."/>
            <person name="Hazen T.C."/>
        </authorList>
    </citation>
    <scope>NUCLEOTIDE SEQUENCE [LARGE SCALE GENOMIC DNA]</scope>
    <source>
        <strain evidence="1 2">ND2E</strain>
    </source>
</reference>
<evidence type="ECO:0000313" key="2">
    <source>
        <dbReference type="Proteomes" id="UP000029843"/>
    </source>
</evidence>
<name>A0A099L0T7_COLPS</name>
<comment type="caution">
    <text evidence="1">The sequence shown here is derived from an EMBL/GenBank/DDBJ whole genome shotgun (WGS) entry which is preliminary data.</text>
</comment>
<accession>A0A099L0T7</accession>
<proteinExistence type="predicted"/>
<dbReference type="OrthoDB" id="7170694at2"/>
<evidence type="ECO:0000313" key="1">
    <source>
        <dbReference type="EMBL" id="KGJ95488.1"/>
    </source>
</evidence>
<dbReference type="EMBL" id="JQED01000003">
    <property type="protein sequence ID" value="KGJ95488.1"/>
    <property type="molecule type" value="Genomic_DNA"/>
</dbReference>
<gene>
    <name evidence="1" type="ORF">ND2E_1270</name>
</gene>
<dbReference type="PATRIC" id="fig|28229.4.peg.263"/>
<sequence>MLSTFFKTRPIIDETSKEWIFDTFAWCVEQLDGEFFKEKSELILPNNSFYPGSASSVEEMADKIFSNTLNYTGMTSWPLHLVPAESFMQKAMPQLSVKSRLRGETAKVSTVANAQASSDTNSTIRYKMEGETLAPSMPSSIQAEPTIDIAFHPSQLNQPQDLIAYLVQVQAGILVNQHGILPPGGEEVLPQTIDLVACFMGFGVIFANTAYQFKGGCGSCNNRNLNRQPALPELETVYALALFCVIKEVDVKPVKKALKPHLGKAFRQAHKEISLYLPQSTNPNHARLITG</sequence>
<organism evidence="1 2">
    <name type="scientific">Colwellia psychrerythraea</name>
    <name type="common">Vibrio psychroerythus</name>
    <dbReference type="NCBI Taxonomy" id="28229"/>
    <lineage>
        <taxon>Bacteria</taxon>
        <taxon>Pseudomonadati</taxon>
        <taxon>Pseudomonadota</taxon>
        <taxon>Gammaproteobacteria</taxon>
        <taxon>Alteromonadales</taxon>
        <taxon>Colwelliaceae</taxon>
        <taxon>Colwellia</taxon>
    </lineage>
</organism>
<dbReference type="Proteomes" id="UP000029843">
    <property type="component" value="Unassembled WGS sequence"/>
</dbReference>
<dbReference type="AlphaFoldDB" id="A0A099L0T7"/>
<protein>
    <submittedName>
        <fullName evidence="1">Uncharacterized protein</fullName>
    </submittedName>
</protein>